<gene>
    <name evidence="4" type="ORF">KL86SPO_31153</name>
</gene>
<dbReference type="PANTHER" id="PTHR30404">
    <property type="entry name" value="N-ACETYLMURAMOYL-L-ALANINE AMIDASE"/>
    <property type="match status" value="1"/>
</dbReference>
<evidence type="ECO:0000313" key="4">
    <source>
        <dbReference type="EMBL" id="SCM80974.1"/>
    </source>
</evidence>
<dbReference type="InterPro" id="IPR050695">
    <property type="entry name" value="N-acetylmuramoyl_amidase_3"/>
</dbReference>
<dbReference type="Pfam" id="PF01520">
    <property type="entry name" value="Amidase_3"/>
    <property type="match status" value="1"/>
</dbReference>
<name>A0A212LTP0_9FIRM</name>
<dbReference type="GO" id="GO:0009253">
    <property type="term" value="P:peptidoglycan catabolic process"/>
    <property type="evidence" value="ECO:0007669"/>
    <property type="project" value="InterPro"/>
</dbReference>
<dbReference type="EMBL" id="FMJE01000003">
    <property type="protein sequence ID" value="SCM80974.1"/>
    <property type="molecule type" value="Genomic_DNA"/>
</dbReference>
<protein>
    <submittedName>
        <fullName evidence="4">N-acetylmuramoyl-L-alanine amidase (Modular protein)</fullName>
    </submittedName>
</protein>
<dbReference type="GO" id="GO:0008745">
    <property type="term" value="F:N-acetylmuramoyl-L-alanine amidase activity"/>
    <property type="evidence" value="ECO:0007669"/>
    <property type="project" value="InterPro"/>
</dbReference>
<dbReference type="Gene3D" id="2.60.40.3500">
    <property type="match status" value="2"/>
</dbReference>
<dbReference type="RefSeq" id="WP_250725605.1">
    <property type="nucleotide sequence ID" value="NZ_LT608335.1"/>
</dbReference>
<keyword evidence="2" id="KW-0732">Signal</keyword>
<sequence length="519" mass="56108">MRKIVLCFVLAMFMLSWSGVQAATTSVSGAKPAADLPRIASAQTAGEPSAGRLAELSQVRWANHIDAATGITTMRLVMDVSSPVTASSTVVDGSTPRLVLTIKGMLPGKSVTDLTFDGKVAKKVAFDASGQDTKVVIDLPQLLEDTDYKVSTLPSDAEAQRPFRVVVDIKQPAPPKTAPAVPALKKTGTKSNSRTIELSQVRWANHKDAVTGTNSLRLVMDVSAPVKASSVIVSTPTPRLVLTVKGTTPGKAVKNLTFDGKIVEKIAFDVSGQDTEVVFDLPHMLEDADYKVSTLPSDAKAKRPFRVVVDIKQPEPLPDFSFTPGLKNKLIVLDPGHGGSDPGAVGPSQYYEKTATLAVAQNVKQLLEKAGAKVIMTRQDDRDVYGSNATDVDELKARTTVANNRKADVFVSIHANSFTDRAVGGTSTYYYQKTLYDSMLARSLQTSMIEAGGLQDRRANPANFYVIKRTRMPAALVELAFISNPQEEKLLRSPEFQQKMSQGIVRGLERFFEQAAKLN</sequence>
<dbReference type="Gene3D" id="3.40.630.40">
    <property type="entry name" value="Zn-dependent exopeptidases"/>
    <property type="match status" value="1"/>
</dbReference>
<dbReference type="SMART" id="SM00646">
    <property type="entry name" value="Ami_3"/>
    <property type="match status" value="1"/>
</dbReference>
<dbReference type="PANTHER" id="PTHR30404:SF0">
    <property type="entry name" value="N-ACETYLMURAMOYL-L-ALANINE AMIDASE AMIC"/>
    <property type="match status" value="1"/>
</dbReference>
<dbReference type="SUPFAM" id="SSF53187">
    <property type="entry name" value="Zn-dependent exopeptidases"/>
    <property type="match status" value="1"/>
</dbReference>
<feature type="chain" id="PRO_5012690891" evidence="2">
    <location>
        <begin position="23"/>
        <end position="519"/>
    </location>
</feature>
<keyword evidence="1" id="KW-0378">Hydrolase</keyword>
<evidence type="ECO:0000256" key="1">
    <source>
        <dbReference type="ARBA" id="ARBA00022801"/>
    </source>
</evidence>
<organism evidence="4">
    <name type="scientific">uncultured Sporomusa sp</name>
    <dbReference type="NCBI Taxonomy" id="307249"/>
    <lineage>
        <taxon>Bacteria</taxon>
        <taxon>Bacillati</taxon>
        <taxon>Bacillota</taxon>
        <taxon>Negativicutes</taxon>
        <taxon>Selenomonadales</taxon>
        <taxon>Sporomusaceae</taxon>
        <taxon>Sporomusa</taxon>
        <taxon>environmental samples</taxon>
    </lineage>
</organism>
<dbReference type="GO" id="GO:0030288">
    <property type="term" value="C:outer membrane-bounded periplasmic space"/>
    <property type="evidence" value="ECO:0007669"/>
    <property type="project" value="TreeGrafter"/>
</dbReference>
<proteinExistence type="predicted"/>
<dbReference type="InterPro" id="IPR002508">
    <property type="entry name" value="MurNAc-LAA_cat"/>
</dbReference>
<accession>A0A212LTP0</accession>
<feature type="signal peptide" evidence="2">
    <location>
        <begin position="1"/>
        <end position="22"/>
    </location>
</feature>
<dbReference type="AlphaFoldDB" id="A0A212LTP0"/>
<reference evidence="4" key="1">
    <citation type="submission" date="2016-08" db="EMBL/GenBank/DDBJ databases">
        <authorList>
            <person name="Seilhamer J.J."/>
        </authorList>
    </citation>
    <scope>NUCLEOTIDE SEQUENCE</scope>
    <source>
        <strain evidence="4">86</strain>
    </source>
</reference>
<evidence type="ECO:0000259" key="3">
    <source>
        <dbReference type="SMART" id="SM00646"/>
    </source>
</evidence>
<dbReference type="CDD" id="cd02696">
    <property type="entry name" value="MurNAc-LAA"/>
    <property type="match status" value="1"/>
</dbReference>
<evidence type="ECO:0000256" key="2">
    <source>
        <dbReference type="SAM" id="SignalP"/>
    </source>
</evidence>
<feature type="domain" description="MurNAc-LAA" evidence="3">
    <location>
        <begin position="399"/>
        <end position="509"/>
    </location>
</feature>